<dbReference type="Gene3D" id="3.40.50.720">
    <property type="entry name" value="NAD(P)-binding Rossmann-like Domain"/>
    <property type="match status" value="2"/>
</dbReference>
<keyword evidence="5" id="KW-0521">NADP</keyword>
<reference evidence="12 13" key="1">
    <citation type="submission" date="2015-08" db="EMBL/GenBank/DDBJ databases">
        <title>Next Generation Sequencing and Analysis of the Genome of Puccinia sorghi L Schw, the Causal Agent of Maize Common Rust.</title>
        <authorList>
            <person name="Rochi L."/>
            <person name="Burguener G."/>
            <person name="Darino M."/>
            <person name="Turjanski A."/>
            <person name="Kreff E."/>
            <person name="Dieguez M.J."/>
            <person name="Sacco F."/>
        </authorList>
    </citation>
    <scope>NUCLEOTIDE SEQUENCE [LARGE SCALE GENOMIC DNA]</scope>
    <source>
        <strain evidence="12 13">RO10H11247</strain>
    </source>
</reference>
<dbReference type="UniPathway" id="UPA00659"/>
<dbReference type="SUPFAM" id="SSF54637">
    <property type="entry name" value="Thioesterase/thiol ester dehydrase-isomerase"/>
    <property type="match status" value="2"/>
</dbReference>
<gene>
    <name evidence="12" type="ORF">VP01_1179g3</name>
</gene>
<dbReference type="PANTHER" id="PTHR45024:SF2">
    <property type="entry name" value="SCP2 DOMAIN-CONTAINING PROTEIN"/>
    <property type="match status" value="1"/>
</dbReference>
<dbReference type="FunFam" id="3.40.50.720:FF:000084">
    <property type="entry name" value="Short-chain dehydrogenase reductase"/>
    <property type="match status" value="1"/>
</dbReference>
<keyword evidence="4" id="KW-0276">Fatty acid metabolism</keyword>
<comment type="pathway">
    <text evidence="2">Lipid metabolism; fatty acid beta-oxidation.</text>
</comment>
<dbReference type="Gene3D" id="3.10.129.10">
    <property type="entry name" value="Hotdog Thioesterase"/>
    <property type="match status" value="2"/>
</dbReference>
<keyword evidence="13" id="KW-1185">Reference proteome</keyword>
<dbReference type="SUPFAM" id="SSF51735">
    <property type="entry name" value="NAD(P)-binding Rossmann-fold domains"/>
    <property type="match status" value="2"/>
</dbReference>
<dbReference type="Pfam" id="PF22622">
    <property type="entry name" value="MFE-2_hydrat-2_N"/>
    <property type="match status" value="1"/>
</dbReference>
<dbReference type="PRINTS" id="PR00081">
    <property type="entry name" value="GDHRDH"/>
</dbReference>
<dbReference type="VEuPathDB" id="FungiDB:VP01_1179g3"/>
<sequence length="929" mass="101759">MSFFHLVNWQTVIVTGAGGGLGKCYAIFFASRGANVVVNDMSRDAADKVVNEIKQSGKGNALANYDNVVEGHKIVKQAVDNFGTVHILINNAGVLRDKSFKSMTDQEWDVVQAVHVQGSYACTKAAWPIMRKQKYGRIINVYRICCRSLRKFRVSSPFRYLQANYSAAKLSQVTFSKTLAREGAKYNILVNAIAPVAASQMTATIMPPEMLKELTPEAIVPLVAYLVSEDNKNESGQVFEAGAGWYGKLRRERCRGAVFKTDDSFTPSAVRARFDEINDYKNPTYPENITDANYVELLERAKKLSSNKQGPPVEFRGRTVLVTGAGNGVSRCSFTVLYCFVSAITYVILSSDGKLGRAYALMFGKLGANVVVNDMSKEACDKVVDEVKQLGARAVANVSSVEDGQKVVDAALEAFGELHVVINNAGILRDKSFHSMSDAEWDIVLRVHLRGTYSVSHAAWPIFLKQKYGRIINTTSAVGIYGNFGQANYSTAKAGILGLTQTLALEGRKHNILCNTIAPNAGTSMTATIWPEEMVQAFKPDYIAPLVGYLTSEANQDTTGKLYEVSGGWCAAVRWQRSFGYSFPAGKVSPEKLKDKWNQVVKFDERATHPTTTTEALEQIVSNFGAEEESETASTGNSAETYADPEDSELVATAKKAVPEPMEYTYAEKDCILYNLGIGATEKQLKYVYESDENFQVIPTFGVIPQFPSSMNMPVDWLPNFSPMMLLHGEQYLAIKKFPIPTSGTFVNQSRLMEATDKGKAAAVVTITHTYDKESGELLFENQSTVFIRGSGGFGGKKTSSDRGAASAPNKPPARKPDVVITEKTDSKQAALYRLNGDLNPLHIDPSFSAVGGFETPILHGLCFLGISGKHVYESFGPFKDIKVRFVGSVYPGETIETYMWKEGNKVIFVTKCKERDSVVLGSAAATLA</sequence>
<dbReference type="InterPro" id="IPR054357">
    <property type="entry name" value="MFE-2_N"/>
</dbReference>
<evidence type="ECO:0000256" key="4">
    <source>
        <dbReference type="ARBA" id="ARBA00022832"/>
    </source>
</evidence>
<comment type="subcellular location">
    <subcellularLocation>
        <location evidence="1">Peroxisome</location>
    </subcellularLocation>
</comment>
<accession>A0A0L6VR52</accession>
<dbReference type="GO" id="GO:0005777">
    <property type="term" value="C:peroxisome"/>
    <property type="evidence" value="ECO:0007669"/>
    <property type="project" value="UniProtKB-SubCell"/>
</dbReference>
<evidence type="ECO:0000256" key="8">
    <source>
        <dbReference type="ARBA" id="ARBA00023140"/>
    </source>
</evidence>
<keyword evidence="9" id="KW-0456">Lyase</keyword>
<evidence type="ECO:0000256" key="5">
    <source>
        <dbReference type="ARBA" id="ARBA00022857"/>
    </source>
</evidence>
<dbReference type="PROSITE" id="PS00061">
    <property type="entry name" value="ADH_SHORT"/>
    <property type="match status" value="1"/>
</dbReference>
<comment type="caution">
    <text evidence="12">The sequence shown here is derived from an EMBL/GenBank/DDBJ whole genome shotgun (WGS) entry which is preliminary data.</text>
</comment>
<evidence type="ECO:0000256" key="7">
    <source>
        <dbReference type="ARBA" id="ARBA00023098"/>
    </source>
</evidence>
<keyword evidence="7" id="KW-0443">Lipid metabolism</keyword>
<evidence type="ECO:0000256" key="2">
    <source>
        <dbReference type="ARBA" id="ARBA00005005"/>
    </source>
</evidence>
<name>A0A0L6VR52_9BASI</name>
<dbReference type="OrthoDB" id="3592703at2759"/>
<evidence type="ECO:0000256" key="1">
    <source>
        <dbReference type="ARBA" id="ARBA00004275"/>
    </source>
</evidence>
<feature type="region of interest" description="Disordered" evidence="10">
    <location>
        <begin position="625"/>
        <end position="648"/>
    </location>
</feature>
<keyword evidence="6" id="KW-0560">Oxidoreductase</keyword>
<dbReference type="Gene3D" id="1.10.287.4290">
    <property type="match status" value="2"/>
</dbReference>
<protein>
    <recommendedName>
        <fullName evidence="11">Ketoreductase domain-containing protein</fullName>
    </recommendedName>
</protein>
<dbReference type="PANTHER" id="PTHR45024">
    <property type="entry name" value="DEHYDROGENASES, SHORT CHAIN"/>
    <property type="match status" value="1"/>
</dbReference>
<evidence type="ECO:0000256" key="3">
    <source>
        <dbReference type="ARBA" id="ARBA00006484"/>
    </source>
</evidence>
<evidence type="ECO:0000256" key="10">
    <source>
        <dbReference type="SAM" id="MobiDB-lite"/>
    </source>
</evidence>
<dbReference type="GO" id="GO:0006635">
    <property type="term" value="P:fatty acid beta-oxidation"/>
    <property type="evidence" value="ECO:0007669"/>
    <property type="project" value="UniProtKB-UniPathway"/>
</dbReference>
<dbReference type="EMBL" id="LAVV01001998">
    <property type="protein sequence ID" value="KNZ63171.1"/>
    <property type="molecule type" value="Genomic_DNA"/>
</dbReference>
<dbReference type="STRING" id="27349.A0A0L6VR52"/>
<evidence type="ECO:0000259" key="11">
    <source>
        <dbReference type="SMART" id="SM00822"/>
    </source>
</evidence>
<feature type="region of interest" description="Disordered" evidence="10">
    <location>
        <begin position="791"/>
        <end position="817"/>
    </location>
</feature>
<keyword evidence="8" id="KW-0576">Peroxisome</keyword>
<dbReference type="InterPro" id="IPR002347">
    <property type="entry name" value="SDR_fam"/>
</dbReference>
<evidence type="ECO:0000313" key="13">
    <source>
        <dbReference type="Proteomes" id="UP000037035"/>
    </source>
</evidence>
<dbReference type="GO" id="GO:0016491">
    <property type="term" value="F:oxidoreductase activity"/>
    <property type="evidence" value="ECO:0007669"/>
    <property type="project" value="UniProtKB-KW"/>
</dbReference>
<dbReference type="InterPro" id="IPR036291">
    <property type="entry name" value="NAD(P)-bd_dom_sf"/>
</dbReference>
<dbReference type="Proteomes" id="UP000037035">
    <property type="component" value="Unassembled WGS sequence"/>
</dbReference>
<dbReference type="PRINTS" id="PR00080">
    <property type="entry name" value="SDRFAMILY"/>
</dbReference>
<feature type="domain" description="Ketoreductase" evidence="11">
    <location>
        <begin position="344"/>
        <end position="524"/>
    </location>
</feature>
<dbReference type="InterPro" id="IPR029069">
    <property type="entry name" value="HotDog_dom_sf"/>
</dbReference>
<dbReference type="SMART" id="SM00822">
    <property type="entry name" value="PKS_KR"/>
    <property type="match status" value="1"/>
</dbReference>
<dbReference type="AlphaFoldDB" id="A0A0L6VR52"/>
<dbReference type="Pfam" id="PF00106">
    <property type="entry name" value="adh_short"/>
    <property type="match status" value="2"/>
</dbReference>
<proteinExistence type="inferred from homology"/>
<dbReference type="GO" id="GO:0004300">
    <property type="term" value="F:enoyl-CoA hydratase activity"/>
    <property type="evidence" value="ECO:0007669"/>
    <property type="project" value="UniProtKB-ARBA"/>
</dbReference>
<dbReference type="InterPro" id="IPR020904">
    <property type="entry name" value="Sc_DH/Rdtase_CS"/>
</dbReference>
<dbReference type="InterPro" id="IPR002539">
    <property type="entry name" value="MaoC-like_dom"/>
</dbReference>
<evidence type="ECO:0000256" key="9">
    <source>
        <dbReference type="ARBA" id="ARBA00023239"/>
    </source>
</evidence>
<comment type="similarity">
    <text evidence="3">Belongs to the short-chain dehydrogenases/reductases (SDR) family.</text>
</comment>
<dbReference type="InterPro" id="IPR051687">
    <property type="entry name" value="Peroxisomal_Beta-Oxidation"/>
</dbReference>
<dbReference type="InterPro" id="IPR057326">
    <property type="entry name" value="KR_dom"/>
</dbReference>
<evidence type="ECO:0000256" key="6">
    <source>
        <dbReference type="ARBA" id="ARBA00023002"/>
    </source>
</evidence>
<dbReference type="Pfam" id="PF01575">
    <property type="entry name" value="MaoC_dehydratas"/>
    <property type="match status" value="1"/>
</dbReference>
<dbReference type="CDD" id="cd03448">
    <property type="entry name" value="HDE_HSD"/>
    <property type="match status" value="1"/>
</dbReference>
<evidence type="ECO:0000313" key="12">
    <source>
        <dbReference type="EMBL" id="KNZ63171.1"/>
    </source>
</evidence>
<organism evidence="12 13">
    <name type="scientific">Puccinia sorghi</name>
    <dbReference type="NCBI Taxonomy" id="27349"/>
    <lineage>
        <taxon>Eukaryota</taxon>
        <taxon>Fungi</taxon>
        <taxon>Dikarya</taxon>
        <taxon>Basidiomycota</taxon>
        <taxon>Pucciniomycotina</taxon>
        <taxon>Pucciniomycetes</taxon>
        <taxon>Pucciniales</taxon>
        <taxon>Pucciniaceae</taxon>
        <taxon>Puccinia</taxon>
    </lineage>
</organism>
<dbReference type="CDD" id="cd05353">
    <property type="entry name" value="hydroxyacyl-CoA-like_DH_SDR_c-like"/>
    <property type="match status" value="2"/>
</dbReference>